<evidence type="ECO:0000313" key="3">
    <source>
        <dbReference type="Proteomes" id="UP000789738"/>
    </source>
</evidence>
<reference evidence="1" key="1">
    <citation type="submission" date="2021-10" db="EMBL/GenBank/DDBJ databases">
        <authorList>
            <person name="Mesa V."/>
        </authorList>
    </citation>
    <scope>NUCLEOTIDE SEQUENCE</scope>
    <source>
        <strain evidence="1">CC3_PB</strain>
    </source>
</reference>
<dbReference type="Proteomes" id="UP000789738">
    <property type="component" value="Unassembled WGS sequence"/>
</dbReference>
<evidence type="ECO:0000313" key="1">
    <source>
        <dbReference type="EMBL" id="CAG9701860.1"/>
    </source>
</evidence>
<dbReference type="EMBL" id="CAKJVE010000001">
    <property type="protein sequence ID" value="CAG9701860.1"/>
    <property type="molecule type" value="Genomic_DNA"/>
</dbReference>
<gene>
    <name evidence="2" type="ORF">CNEO2_180089</name>
    <name evidence="1" type="ORF">CNEO_10331</name>
</gene>
<dbReference type="Proteomes" id="UP001189143">
    <property type="component" value="Unassembled WGS sequence"/>
</dbReference>
<dbReference type="AlphaFoldDB" id="A0AA86MQ96"/>
<proteinExistence type="predicted"/>
<comment type="caution">
    <text evidence="1">The sequence shown here is derived from an EMBL/GenBank/DDBJ whole genome shotgun (WGS) entry which is preliminary data.</text>
</comment>
<dbReference type="EMBL" id="CAMTCP010000099">
    <property type="protein sequence ID" value="CAI3552584.1"/>
    <property type="molecule type" value="Genomic_DNA"/>
</dbReference>
<organism evidence="1 3">
    <name type="scientific">Clostridium neonatale</name>
    <dbReference type="NCBI Taxonomy" id="137838"/>
    <lineage>
        <taxon>Bacteria</taxon>
        <taxon>Bacillati</taxon>
        <taxon>Bacillota</taxon>
        <taxon>Clostridia</taxon>
        <taxon>Eubacteriales</taxon>
        <taxon>Clostridiaceae</taxon>
        <taxon>Clostridium</taxon>
    </lineage>
</organism>
<dbReference type="RefSeq" id="WP_317078258.1">
    <property type="nucleotide sequence ID" value="NZ_CAMTCX010000099.1"/>
</dbReference>
<name>A0AA86MQ96_9CLOT</name>
<accession>A0AA86MQ96</accession>
<sequence length="108" mass="12914">MNQTGYTILEYFDQCDKDGYFFTPYGLPEDRYYIFNMLKDNGENLDEPLKYMIGQSTGNVYLVDRQLESYMYLIKDNEVIKTLQYPGSTNVTDWRKYMIDHEPVKVFL</sequence>
<evidence type="ECO:0000313" key="2">
    <source>
        <dbReference type="EMBL" id="CAI3552584.1"/>
    </source>
</evidence>
<reference evidence="2" key="2">
    <citation type="submission" date="2022-10" db="EMBL/GenBank/DDBJ databases">
        <authorList>
            <person name="Aires J."/>
            <person name="Mesa V."/>
        </authorList>
    </citation>
    <scope>NUCLEOTIDE SEQUENCE</scope>
    <source>
        <strain evidence="2">Clostridium neonatale JD116</strain>
    </source>
</reference>
<protein>
    <submittedName>
        <fullName evidence="1">Uncharacterized protein</fullName>
    </submittedName>
</protein>